<dbReference type="PANTHER" id="PTHR34835:SF34">
    <property type="entry name" value="OS08G0555500 PROTEIN"/>
    <property type="match status" value="1"/>
</dbReference>
<evidence type="ECO:0000313" key="2">
    <source>
        <dbReference type="Proteomes" id="UP001454036"/>
    </source>
</evidence>
<dbReference type="PANTHER" id="PTHR34835">
    <property type="entry name" value="OS07G0283600 PROTEIN-RELATED"/>
    <property type="match status" value="1"/>
</dbReference>
<dbReference type="EMBL" id="BAABME010003859">
    <property type="protein sequence ID" value="GAA0160360.1"/>
    <property type="molecule type" value="Genomic_DNA"/>
</dbReference>
<evidence type="ECO:0008006" key="3">
    <source>
        <dbReference type="Google" id="ProtNLM"/>
    </source>
</evidence>
<reference evidence="1 2" key="1">
    <citation type="submission" date="2024-01" db="EMBL/GenBank/DDBJ databases">
        <title>The complete chloroplast genome sequence of Lithospermum erythrorhizon: insights into the phylogenetic relationship among Boraginaceae species and the maternal lineages of purple gromwells.</title>
        <authorList>
            <person name="Okada T."/>
            <person name="Watanabe K."/>
        </authorList>
    </citation>
    <scope>NUCLEOTIDE SEQUENCE [LARGE SCALE GENOMIC DNA]</scope>
</reference>
<organism evidence="1 2">
    <name type="scientific">Lithospermum erythrorhizon</name>
    <name type="common">Purple gromwell</name>
    <name type="synonym">Lithospermum officinale var. erythrorhizon</name>
    <dbReference type="NCBI Taxonomy" id="34254"/>
    <lineage>
        <taxon>Eukaryota</taxon>
        <taxon>Viridiplantae</taxon>
        <taxon>Streptophyta</taxon>
        <taxon>Embryophyta</taxon>
        <taxon>Tracheophyta</taxon>
        <taxon>Spermatophyta</taxon>
        <taxon>Magnoliopsida</taxon>
        <taxon>eudicotyledons</taxon>
        <taxon>Gunneridae</taxon>
        <taxon>Pentapetalae</taxon>
        <taxon>asterids</taxon>
        <taxon>lamiids</taxon>
        <taxon>Boraginales</taxon>
        <taxon>Boraginaceae</taxon>
        <taxon>Boraginoideae</taxon>
        <taxon>Lithospermeae</taxon>
        <taxon>Lithospermum</taxon>
    </lineage>
</organism>
<gene>
    <name evidence="1" type="ORF">LIER_16932</name>
</gene>
<dbReference type="Proteomes" id="UP001454036">
    <property type="component" value="Unassembled WGS sequence"/>
</dbReference>
<sequence>MTELKTIPSYFTSCIMQNFELDGMKIRLFKNKVLKITKGDVARVYKLPNGNKRVNLKSVKKEDCDKLRVEFGLKKSVKSTKIQVKEFEAAMDNIEDDNLWVKAAILFFISSVLCPQGHEVISLKYASIIEDIEAIKDYDWCGHVLHHLPKGIKNKFDKYPNANFHFLLINYWDRMGKGSPLGMGKFTPPTCHG</sequence>
<comment type="caution">
    <text evidence="1">The sequence shown here is derived from an EMBL/GenBank/DDBJ whole genome shotgun (WGS) entry which is preliminary data.</text>
</comment>
<protein>
    <recommendedName>
        <fullName evidence="3">DUF1985 domain-containing protein</fullName>
    </recommendedName>
</protein>
<evidence type="ECO:0000313" key="1">
    <source>
        <dbReference type="EMBL" id="GAA0160360.1"/>
    </source>
</evidence>
<accession>A0AAV3Q8S2</accession>
<proteinExistence type="predicted"/>
<keyword evidence="2" id="KW-1185">Reference proteome</keyword>
<name>A0AAV3Q8S2_LITER</name>
<dbReference type="AlphaFoldDB" id="A0AAV3Q8S2"/>